<keyword evidence="15" id="KW-1185">Reference proteome</keyword>
<keyword evidence="4 12" id="KW-0436">Ligase</keyword>
<dbReference type="CDD" id="cd00861">
    <property type="entry name" value="ProRS_anticodon_short"/>
    <property type="match status" value="1"/>
</dbReference>
<dbReference type="GO" id="GO:0005524">
    <property type="term" value="F:ATP binding"/>
    <property type="evidence" value="ECO:0007669"/>
    <property type="project" value="UniProtKB-UniRule"/>
</dbReference>
<comment type="function">
    <text evidence="10 12">Catalyzes the attachment of proline to tRNA(Pro) in a two-step reaction: proline is first activated by ATP to form Pro-AMP and then transferred to the acceptor end of tRNA(Pro). As ProRS can inadvertently accommodate and process non-cognate amino acids such as alanine and cysteine, to avoid such errors it has two additional distinct editing activities against alanine. One activity is designated as 'pretransfer' editing and involves the tRNA(Pro)-independent hydrolysis of activated Ala-AMP. The other activity is designated 'posttransfer' editing and involves deacylation of mischarged Ala-tRNA(Pro). The misacylated Cys-tRNA(Pro) is not edited by ProRS.</text>
</comment>
<dbReference type="PANTHER" id="PTHR42753">
    <property type="entry name" value="MITOCHONDRIAL RIBOSOME PROTEIN L39/PROLYL-TRNA LIGASE FAMILY MEMBER"/>
    <property type="match status" value="1"/>
</dbReference>
<evidence type="ECO:0000256" key="4">
    <source>
        <dbReference type="ARBA" id="ARBA00022598"/>
    </source>
</evidence>
<comment type="subcellular location">
    <subcellularLocation>
        <location evidence="1 12">Cytoplasm</location>
    </subcellularLocation>
</comment>
<dbReference type="PANTHER" id="PTHR42753:SF2">
    <property type="entry name" value="PROLINE--TRNA LIGASE"/>
    <property type="match status" value="1"/>
</dbReference>
<keyword evidence="6 12" id="KW-0067">ATP-binding</keyword>
<evidence type="ECO:0000313" key="14">
    <source>
        <dbReference type="EMBL" id="OLR55815.1"/>
    </source>
</evidence>
<dbReference type="InterPro" id="IPR004154">
    <property type="entry name" value="Anticodon-bd"/>
</dbReference>
<evidence type="ECO:0000256" key="11">
    <source>
        <dbReference type="ARBA" id="ARBA00060755"/>
    </source>
</evidence>
<name>A0A1Q9JI21_9FIRM</name>
<dbReference type="NCBIfam" id="NF006625">
    <property type="entry name" value="PRK09194.1"/>
    <property type="match status" value="1"/>
</dbReference>
<comment type="catalytic activity">
    <reaction evidence="9 12">
        <text>tRNA(Pro) + L-proline + ATP = L-prolyl-tRNA(Pro) + AMP + diphosphate</text>
        <dbReference type="Rhea" id="RHEA:14305"/>
        <dbReference type="Rhea" id="RHEA-COMP:9700"/>
        <dbReference type="Rhea" id="RHEA-COMP:9702"/>
        <dbReference type="ChEBI" id="CHEBI:30616"/>
        <dbReference type="ChEBI" id="CHEBI:33019"/>
        <dbReference type="ChEBI" id="CHEBI:60039"/>
        <dbReference type="ChEBI" id="CHEBI:78442"/>
        <dbReference type="ChEBI" id="CHEBI:78532"/>
        <dbReference type="ChEBI" id="CHEBI:456215"/>
        <dbReference type="EC" id="6.1.1.15"/>
    </reaction>
</comment>
<feature type="domain" description="Aminoacyl-transfer RNA synthetases class-II family profile" evidence="13">
    <location>
        <begin position="38"/>
        <end position="472"/>
    </location>
</feature>
<dbReference type="GO" id="GO:0004827">
    <property type="term" value="F:proline-tRNA ligase activity"/>
    <property type="evidence" value="ECO:0007669"/>
    <property type="project" value="UniProtKB-UniRule"/>
</dbReference>
<dbReference type="EMBL" id="MJIE01000001">
    <property type="protein sequence ID" value="OLR55815.1"/>
    <property type="molecule type" value="Genomic_DNA"/>
</dbReference>
<dbReference type="CDD" id="cd00779">
    <property type="entry name" value="ProRS_core_prok"/>
    <property type="match status" value="1"/>
</dbReference>
<dbReference type="GO" id="GO:0016740">
    <property type="term" value="F:transferase activity"/>
    <property type="evidence" value="ECO:0007669"/>
    <property type="project" value="UniProtKB-ARBA"/>
</dbReference>
<dbReference type="InterPro" id="IPR002316">
    <property type="entry name" value="Pro-tRNA-ligase_IIa"/>
</dbReference>
<dbReference type="InterPro" id="IPR023717">
    <property type="entry name" value="Pro-tRNA-Synthase_IIa_type1"/>
</dbReference>
<gene>
    <name evidence="12" type="primary">proS</name>
    <name evidence="14" type="ORF">BHK98_06935</name>
</gene>
<evidence type="ECO:0000256" key="12">
    <source>
        <dbReference type="HAMAP-Rule" id="MF_01569"/>
    </source>
</evidence>
<evidence type="ECO:0000256" key="10">
    <source>
        <dbReference type="ARBA" id="ARBA00053664"/>
    </source>
</evidence>
<evidence type="ECO:0000256" key="3">
    <source>
        <dbReference type="ARBA" id="ARBA00022490"/>
    </source>
</evidence>
<dbReference type="STRING" id="1261640.BHK98_06935"/>
<dbReference type="Gene3D" id="3.40.50.800">
    <property type="entry name" value="Anticodon-binding domain"/>
    <property type="match status" value="1"/>
</dbReference>
<dbReference type="GO" id="GO:0002161">
    <property type="term" value="F:aminoacyl-tRNA deacylase activity"/>
    <property type="evidence" value="ECO:0007669"/>
    <property type="project" value="InterPro"/>
</dbReference>
<dbReference type="Proteomes" id="UP000187404">
    <property type="component" value="Unassembled WGS sequence"/>
</dbReference>
<dbReference type="CDD" id="cd04334">
    <property type="entry name" value="ProRS-INS"/>
    <property type="match status" value="1"/>
</dbReference>
<dbReference type="GO" id="GO:0006433">
    <property type="term" value="P:prolyl-tRNA aminoacylation"/>
    <property type="evidence" value="ECO:0007669"/>
    <property type="project" value="UniProtKB-UniRule"/>
</dbReference>
<comment type="subunit">
    <text evidence="2 12">Homodimer.</text>
</comment>
<dbReference type="NCBIfam" id="TIGR00409">
    <property type="entry name" value="proS_fam_II"/>
    <property type="match status" value="1"/>
</dbReference>
<dbReference type="EC" id="6.1.1.15" evidence="12"/>
<dbReference type="OrthoDB" id="9809052at2"/>
<dbReference type="FunFam" id="3.30.930.10:FF:000042">
    <property type="entry name" value="probable proline--tRNA ligase, mitochondrial"/>
    <property type="match status" value="1"/>
</dbReference>
<comment type="similarity">
    <text evidence="11 12">Belongs to the class-II aminoacyl-tRNA synthetase family. ProS type 1 subfamily.</text>
</comment>
<evidence type="ECO:0000256" key="1">
    <source>
        <dbReference type="ARBA" id="ARBA00004496"/>
    </source>
</evidence>
<dbReference type="InterPro" id="IPR033730">
    <property type="entry name" value="ProRS_core_prok"/>
</dbReference>
<dbReference type="InterPro" id="IPR044140">
    <property type="entry name" value="ProRS_anticodon_short"/>
</dbReference>
<evidence type="ECO:0000256" key="9">
    <source>
        <dbReference type="ARBA" id="ARBA00047671"/>
    </source>
</evidence>
<dbReference type="FunFam" id="3.30.930.10:FF:000065">
    <property type="entry name" value="Proline--tRNA ligase"/>
    <property type="match status" value="1"/>
</dbReference>
<keyword evidence="5 12" id="KW-0547">Nucleotide-binding</keyword>
<dbReference type="PRINTS" id="PR01046">
    <property type="entry name" value="TRNASYNTHPRO"/>
</dbReference>
<accession>A0A1Q9JI21</accession>
<evidence type="ECO:0000256" key="5">
    <source>
        <dbReference type="ARBA" id="ARBA00022741"/>
    </source>
</evidence>
<dbReference type="GO" id="GO:0005829">
    <property type="term" value="C:cytosol"/>
    <property type="evidence" value="ECO:0007669"/>
    <property type="project" value="TreeGrafter"/>
</dbReference>
<dbReference type="SUPFAM" id="SSF55826">
    <property type="entry name" value="YbaK/ProRS associated domain"/>
    <property type="match status" value="1"/>
</dbReference>
<dbReference type="Pfam" id="PF03129">
    <property type="entry name" value="HGTP_anticodon"/>
    <property type="match status" value="1"/>
</dbReference>
<evidence type="ECO:0000256" key="8">
    <source>
        <dbReference type="ARBA" id="ARBA00023146"/>
    </source>
</evidence>
<comment type="domain">
    <text evidence="12">Consists of three domains: the N-terminal catalytic domain, the editing domain and the C-terminal anticodon-binding domain.</text>
</comment>
<evidence type="ECO:0000313" key="15">
    <source>
        <dbReference type="Proteomes" id="UP000187404"/>
    </source>
</evidence>
<dbReference type="InterPro" id="IPR045864">
    <property type="entry name" value="aa-tRNA-synth_II/BPL/LPL"/>
</dbReference>
<proteinExistence type="inferred from homology"/>
<dbReference type="InterPro" id="IPR004500">
    <property type="entry name" value="Pro-tRNA-synth_IIa_bac-type"/>
</dbReference>
<dbReference type="FunFam" id="3.40.50.800:FF:000011">
    <property type="entry name" value="Proline--tRNA ligase"/>
    <property type="match status" value="1"/>
</dbReference>
<dbReference type="AlphaFoldDB" id="A0A1Q9JI21"/>
<dbReference type="InterPro" id="IPR002314">
    <property type="entry name" value="aa-tRNA-synt_IIb"/>
</dbReference>
<sequence>MRLSQMHLRTLREVPNEAEIPSHVLLLRSGMIRKQVSGVYGFMNMGWRSVRKIEQIVREEMDASGAQEICMSAIQPAELWEESGRWNAYGPELWRIKDRNGRDFCLGPTHEEVFTDLIRNDISSYRQMPLMLYQIQTKYRDEARPRFGLIRSREFIMKDCYSFDTDAEGLDRSYGLMYDAYTRIFQRCGLDCRPVEADTGAIGGSNSHEFTALSEIGESEIAYCDKCGMAATTERAACVDAPAQEETEPLPLEKVYTPGTKTIEEVADYLKLDTTQTIKALLFVTYDGEGRENGYTAAFVRGDRELNMTKLVNALGIAEHQIEFADEEKMGAATGCVGGFTGPIGLHDCTVVVDSELPGLKNLCAGACEEDHHFINVNYGRDYTGDIVTDLKTLKEGDPCPVCGAPVRHTRGIEVGQIFKLGTKYSESMNARYVDENQQEKPVVMGCYGIGVTRTLAAVVEQHHDEDGIIWPVSVAPYHVIVTLVKPADETQTAVAEQIYAELQQAGVETLLDDRRERPGVKFKDADLMGIPVRITVGKLAGEGKVEYKLRREKDRRELTVQDAIAEAVGLINAERRGQ</sequence>
<evidence type="ECO:0000256" key="2">
    <source>
        <dbReference type="ARBA" id="ARBA00011738"/>
    </source>
</evidence>
<dbReference type="RefSeq" id="WP_075712815.1">
    <property type="nucleotide sequence ID" value="NZ_MJIE01000001.1"/>
</dbReference>
<dbReference type="GO" id="GO:0140096">
    <property type="term" value="F:catalytic activity, acting on a protein"/>
    <property type="evidence" value="ECO:0007669"/>
    <property type="project" value="UniProtKB-ARBA"/>
</dbReference>
<keyword evidence="7 12" id="KW-0648">Protein biosynthesis</keyword>
<evidence type="ECO:0000259" key="13">
    <source>
        <dbReference type="PROSITE" id="PS50862"/>
    </source>
</evidence>
<protein>
    <recommendedName>
        <fullName evidence="12">Proline--tRNA ligase</fullName>
        <ecNumber evidence="12">6.1.1.15</ecNumber>
    </recommendedName>
    <alternativeName>
        <fullName evidence="12">Prolyl-tRNA synthetase</fullName>
        <shortName evidence="12">ProRS</shortName>
    </alternativeName>
</protein>
<dbReference type="SUPFAM" id="SSF52954">
    <property type="entry name" value="Class II aaRS ABD-related"/>
    <property type="match status" value="1"/>
</dbReference>
<dbReference type="InterPro" id="IPR036754">
    <property type="entry name" value="YbaK/aa-tRNA-synt-asso_dom_sf"/>
</dbReference>
<dbReference type="SUPFAM" id="SSF55681">
    <property type="entry name" value="Class II aaRS and biotin synthetases"/>
    <property type="match status" value="1"/>
</dbReference>
<reference evidence="14 15" key="1">
    <citation type="journal article" date="2016" name="Appl. Environ. Microbiol.">
        <title>Function and Phylogeny of Bacterial Butyryl Coenzyme A:Acetate Transferases and Their Diversity in the Proximal Colon of Swine.</title>
        <authorList>
            <person name="Trachsel J."/>
            <person name="Bayles D.O."/>
            <person name="Looft T."/>
            <person name="Levine U.Y."/>
            <person name="Allen H.K."/>
        </authorList>
    </citation>
    <scope>NUCLEOTIDE SEQUENCE [LARGE SCALE GENOMIC DNA]</scope>
    <source>
        <strain evidence="14 15">68-3-10</strain>
    </source>
</reference>
<dbReference type="InterPro" id="IPR007214">
    <property type="entry name" value="YbaK/aa-tRNA-synth-assoc-dom"/>
</dbReference>
<dbReference type="PROSITE" id="PS50862">
    <property type="entry name" value="AA_TRNA_LIGASE_II"/>
    <property type="match status" value="1"/>
</dbReference>
<evidence type="ECO:0000256" key="6">
    <source>
        <dbReference type="ARBA" id="ARBA00022840"/>
    </source>
</evidence>
<organism evidence="14 15">
    <name type="scientific">Hornefia porci</name>
    <dbReference type="NCBI Taxonomy" id="2652292"/>
    <lineage>
        <taxon>Bacteria</taxon>
        <taxon>Bacillati</taxon>
        <taxon>Bacillota</taxon>
        <taxon>Clostridia</taxon>
        <taxon>Peptostreptococcales</taxon>
        <taxon>Anaerovoracaceae</taxon>
        <taxon>Hornefia</taxon>
    </lineage>
</organism>
<dbReference type="Pfam" id="PF04073">
    <property type="entry name" value="tRNA_edit"/>
    <property type="match status" value="1"/>
</dbReference>
<dbReference type="Pfam" id="PF00587">
    <property type="entry name" value="tRNA-synt_2b"/>
    <property type="match status" value="1"/>
</dbReference>
<comment type="caution">
    <text evidence="14">The sequence shown here is derived from an EMBL/GenBank/DDBJ whole genome shotgun (WGS) entry which is preliminary data.</text>
</comment>
<dbReference type="Gene3D" id="3.30.930.10">
    <property type="entry name" value="Bira Bifunctional Protein, Domain 2"/>
    <property type="match status" value="2"/>
</dbReference>
<dbReference type="InterPro" id="IPR036621">
    <property type="entry name" value="Anticodon-bd_dom_sf"/>
</dbReference>
<dbReference type="InterPro" id="IPR006195">
    <property type="entry name" value="aa-tRNA-synth_II"/>
</dbReference>
<keyword evidence="8 12" id="KW-0030">Aminoacyl-tRNA synthetase</keyword>
<keyword evidence="3 12" id="KW-0963">Cytoplasm</keyword>
<dbReference type="InterPro" id="IPR050062">
    <property type="entry name" value="Pro-tRNA_synthetase"/>
</dbReference>
<dbReference type="HAMAP" id="MF_01569">
    <property type="entry name" value="Pro_tRNA_synth_type1"/>
    <property type="match status" value="1"/>
</dbReference>
<evidence type="ECO:0000256" key="7">
    <source>
        <dbReference type="ARBA" id="ARBA00022917"/>
    </source>
</evidence>